<reference evidence="1" key="1">
    <citation type="submission" date="2020-10" db="EMBL/GenBank/DDBJ databases">
        <authorList>
            <person name="Gilroy R."/>
        </authorList>
    </citation>
    <scope>NUCLEOTIDE SEQUENCE</scope>
    <source>
        <strain evidence="1">17213</strain>
    </source>
</reference>
<dbReference type="EMBL" id="JADINH010000135">
    <property type="protein sequence ID" value="MBO8416002.1"/>
    <property type="molecule type" value="Genomic_DNA"/>
</dbReference>
<proteinExistence type="predicted"/>
<evidence type="ECO:0000313" key="2">
    <source>
        <dbReference type="Proteomes" id="UP000823631"/>
    </source>
</evidence>
<gene>
    <name evidence="1" type="ORF">IAB19_06455</name>
</gene>
<sequence>MAKLGLNRLPYYPQLTALTGGQHNALTLVLSALLFWNTRDVTCRFQKKQHLYQLSLHLKLSREEVAAAFEELYARGLIFDVSERFLRKKDPVRLARGEILEDKYEERTFTYLDLKKLESALHEHGEDGISVQMLSHAADDSFELYDVINKERLPVVQYLVGQVTGADFECTALNCARLATALADKCADFALKAVAPGWRMLLQPPATAEDIASRWLREDERAIDLEFADGTIFLPDSRCFGASEHHVSHHGDKPEPRIFAAAFLLAAAAQCPTLHYISPLPLAVLKDAAALLFDLTGLLARLEEEYYFKWLYLPENEKHRQLEDWQCFLQNLSKPRDTAD</sequence>
<dbReference type="Proteomes" id="UP000823631">
    <property type="component" value="Unassembled WGS sequence"/>
</dbReference>
<comment type="caution">
    <text evidence="1">The sequence shown here is derived from an EMBL/GenBank/DDBJ whole genome shotgun (WGS) entry which is preliminary data.</text>
</comment>
<reference evidence="1" key="2">
    <citation type="journal article" date="2021" name="PeerJ">
        <title>Extensive microbial diversity within the chicken gut microbiome revealed by metagenomics and culture.</title>
        <authorList>
            <person name="Gilroy R."/>
            <person name="Ravi A."/>
            <person name="Getino M."/>
            <person name="Pursley I."/>
            <person name="Horton D.L."/>
            <person name="Alikhan N.F."/>
            <person name="Baker D."/>
            <person name="Gharbi K."/>
            <person name="Hall N."/>
            <person name="Watson M."/>
            <person name="Adriaenssens E.M."/>
            <person name="Foster-Nyarko E."/>
            <person name="Jarju S."/>
            <person name="Secka A."/>
            <person name="Antonio M."/>
            <person name="Oren A."/>
            <person name="Chaudhuri R.R."/>
            <person name="La Ragione R."/>
            <person name="Hildebrand F."/>
            <person name="Pallen M.J."/>
        </authorList>
    </citation>
    <scope>NUCLEOTIDE SEQUENCE</scope>
    <source>
        <strain evidence="1">17213</strain>
    </source>
</reference>
<organism evidence="1 2">
    <name type="scientific">Candidatus Avisuccinivibrio stercorigallinarum</name>
    <dbReference type="NCBI Taxonomy" id="2840704"/>
    <lineage>
        <taxon>Bacteria</taxon>
        <taxon>Pseudomonadati</taxon>
        <taxon>Pseudomonadota</taxon>
        <taxon>Gammaproteobacteria</taxon>
        <taxon>Aeromonadales</taxon>
        <taxon>Succinivibrionaceae</taxon>
        <taxon>Succinivibrionaceae incertae sedis</taxon>
        <taxon>Candidatus Avisuccinivibrio</taxon>
    </lineage>
</organism>
<dbReference type="AlphaFoldDB" id="A0A9D9GQD3"/>
<protein>
    <submittedName>
        <fullName evidence="1">Uncharacterized protein</fullName>
    </submittedName>
</protein>
<name>A0A9D9GQD3_9GAMM</name>
<accession>A0A9D9GQD3</accession>
<evidence type="ECO:0000313" key="1">
    <source>
        <dbReference type="EMBL" id="MBO8416002.1"/>
    </source>
</evidence>